<proteinExistence type="predicted"/>
<dbReference type="OrthoDB" id="3563644at2759"/>
<keyword evidence="4" id="KW-1185">Reference proteome</keyword>
<name>A0A8H2VMU0_9HELO</name>
<sequence>MDSQNIPPPNSSPNSSPNQSPNQSPKLSPRTLSAKLSEILTMTNAFQDGNTRKSASSETPAESSRLSSPPASSVPVDDTWTTRTYFSCSHDDSCILLGCVMIEEFIQSLEQESRDETEVGLMEGAVFIFENARRYAELTLLIYLSEERNDIRLEEVMKEMREVEEKQEDALRKFQEIGARKNSGGVFYRRNSI</sequence>
<feature type="compositionally biased region" description="Pro residues" evidence="2">
    <location>
        <begin position="1"/>
        <end position="11"/>
    </location>
</feature>
<evidence type="ECO:0000256" key="1">
    <source>
        <dbReference type="SAM" id="Coils"/>
    </source>
</evidence>
<comment type="caution">
    <text evidence="3">The sequence shown here is derived from an EMBL/GenBank/DDBJ whole genome shotgun (WGS) entry which is preliminary data.</text>
</comment>
<dbReference type="EMBL" id="CAJHIA010000003">
    <property type="protein sequence ID" value="CAD6441200.1"/>
    <property type="molecule type" value="Genomic_DNA"/>
</dbReference>
<evidence type="ECO:0000313" key="4">
    <source>
        <dbReference type="Proteomes" id="UP000624404"/>
    </source>
</evidence>
<keyword evidence="1" id="KW-0175">Coiled coil</keyword>
<feature type="compositionally biased region" description="Polar residues" evidence="2">
    <location>
        <begin position="40"/>
        <end position="59"/>
    </location>
</feature>
<dbReference type="Proteomes" id="UP000624404">
    <property type="component" value="Unassembled WGS sequence"/>
</dbReference>
<feature type="region of interest" description="Disordered" evidence="2">
    <location>
        <begin position="1"/>
        <end position="76"/>
    </location>
</feature>
<feature type="coiled-coil region" evidence="1">
    <location>
        <begin position="146"/>
        <end position="177"/>
    </location>
</feature>
<protein>
    <submittedName>
        <fullName evidence="3">036c3775-9f0c-4792-9af3-2160c2829c55-CDS</fullName>
    </submittedName>
</protein>
<feature type="compositionally biased region" description="Low complexity" evidence="2">
    <location>
        <begin position="60"/>
        <end position="76"/>
    </location>
</feature>
<accession>A0A8H2VMU0</accession>
<feature type="compositionally biased region" description="Low complexity" evidence="2">
    <location>
        <begin position="12"/>
        <end position="25"/>
    </location>
</feature>
<gene>
    <name evidence="3" type="ORF">SCLTRI_LOCUS991</name>
</gene>
<dbReference type="AlphaFoldDB" id="A0A8H2VMU0"/>
<reference evidence="3" key="1">
    <citation type="submission" date="2020-10" db="EMBL/GenBank/DDBJ databases">
        <authorList>
            <person name="Kusch S."/>
        </authorList>
    </citation>
    <scope>NUCLEOTIDE SEQUENCE</scope>
    <source>
        <strain evidence="3">SwB9</strain>
    </source>
</reference>
<evidence type="ECO:0000313" key="3">
    <source>
        <dbReference type="EMBL" id="CAD6441200.1"/>
    </source>
</evidence>
<organism evidence="3 4">
    <name type="scientific">Sclerotinia trifoliorum</name>
    <dbReference type="NCBI Taxonomy" id="28548"/>
    <lineage>
        <taxon>Eukaryota</taxon>
        <taxon>Fungi</taxon>
        <taxon>Dikarya</taxon>
        <taxon>Ascomycota</taxon>
        <taxon>Pezizomycotina</taxon>
        <taxon>Leotiomycetes</taxon>
        <taxon>Helotiales</taxon>
        <taxon>Sclerotiniaceae</taxon>
        <taxon>Sclerotinia</taxon>
    </lineage>
</organism>
<evidence type="ECO:0000256" key="2">
    <source>
        <dbReference type="SAM" id="MobiDB-lite"/>
    </source>
</evidence>